<dbReference type="Proteomes" id="UP001054252">
    <property type="component" value="Unassembled WGS sequence"/>
</dbReference>
<gene>
    <name evidence="1" type="ORF">SLEP1_g41973</name>
</gene>
<dbReference type="EMBL" id="BPVZ01000100">
    <property type="protein sequence ID" value="GKV33456.1"/>
    <property type="molecule type" value="Genomic_DNA"/>
</dbReference>
<evidence type="ECO:0000313" key="2">
    <source>
        <dbReference type="Proteomes" id="UP001054252"/>
    </source>
</evidence>
<protein>
    <submittedName>
        <fullName evidence="1">Uncharacterized protein</fullName>
    </submittedName>
</protein>
<organism evidence="1 2">
    <name type="scientific">Rubroshorea leprosula</name>
    <dbReference type="NCBI Taxonomy" id="152421"/>
    <lineage>
        <taxon>Eukaryota</taxon>
        <taxon>Viridiplantae</taxon>
        <taxon>Streptophyta</taxon>
        <taxon>Embryophyta</taxon>
        <taxon>Tracheophyta</taxon>
        <taxon>Spermatophyta</taxon>
        <taxon>Magnoliopsida</taxon>
        <taxon>eudicotyledons</taxon>
        <taxon>Gunneridae</taxon>
        <taxon>Pentapetalae</taxon>
        <taxon>rosids</taxon>
        <taxon>malvids</taxon>
        <taxon>Malvales</taxon>
        <taxon>Dipterocarpaceae</taxon>
        <taxon>Rubroshorea</taxon>
    </lineage>
</organism>
<evidence type="ECO:0000313" key="1">
    <source>
        <dbReference type="EMBL" id="GKV33456.1"/>
    </source>
</evidence>
<name>A0AAV5L8A1_9ROSI</name>
<proteinExistence type="predicted"/>
<accession>A0AAV5L8A1</accession>
<keyword evidence="2" id="KW-1185">Reference proteome</keyword>
<sequence>MCLINYPLATYIHHIPVSNCVNGRRNIAAPEVH</sequence>
<dbReference type="AlphaFoldDB" id="A0AAV5L8A1"/>
<reference evidence="1 2" key="1">
    <citation type="journal article" date="2021" name="Commun. Biol.">
        <title>The genome of Shorea leprosula (Dipterocarpaceae) highlights the ecological relevance of drought in aseasonal tropical rainforests.</title>
        <authorList>
            <person name="Ng K.K.S."/>
            <person name="Kobayashi M.J."/>
            <person name="Fawcett J.A."/>
            <person name="Hatakeyama M."/>
            <person name="Paape T."/>
            <person name="Ng C.H."/>
            <person name="Ang C.C."/>
            <person name="Tnah L.H."/>
            <person name="Lee C.T."/>
            <person name="Nishiyama T."/>
            <person name="Sese J."/>
            <person name="O'Brien M.J."/>
            <person name="Copetti D."/>
            <person name="Mohd Noor M.I."/>
            <person name="Ong R.C."/>
            <person name="Putra M."/>
            <person name="Sireger I.Z."/>
            <person name="Indrioko S."/>
            <person name="Kosugi Y."/>
            <person name="Izuno A."/>
            <person name="Isagi Y."/>
            <person name="Lee S.L."/>
            <person name="Shimizu K.K."/>
        </authorList>
    </citation>
    <scope>NUCLEOTIDE SEQUENCE [LARGE SCALE GENOMIC DNA]</scope>
    <source>
        <strain evidence="1">214</strain>
    </source>
</reference>
<comment type="caution">
    <text evidence="1">The sequence shown here is derived from an EMBL/GenBank/DDBJ whole genome shotgun (WGS) entry which is preliminary data.</text>
</comment>